<evidence type="ECO:0000256" key="2">
    <source>
        <dbReference type="ARBA" id="ARBA00022598"/>
    </source>
</evidence>
<dbReference type="GO" id="GO:0004359">
    <property type="term" value="F:glutaminase activity"/>
    <property type="evidence" value="ECO:0007669"/>
    <property type="project" value="InterPro"/>
</dbReference>
<dbReference type="GO" id="GO:0005737">
    <property type="term" value="C:cytoplasm"/>
    <property type="evidence" value="ECO:0007669"/>
    <property type="project" value="InterPro"/>
</dbReference>
<dbReference type="CDD" id="cd00553">
    <property type="entry name" value="NAD_synthase"/>
    <property type="match status" value="1"/>
</dbReference>
<keyword evidence="2" id="KW-0436">Ligase</keyword>
<keyword evidence="5" id="KW-0520">NAD</keyword>
<name>A0AAW2H8W5_9NEOP</name>
<dbReference type="AlphaFoldDB" id="A0AAW2H8W5"/>
<dbReference type="Pfam" id="PF02540">
    <property type="entry name" value="NAD_synthase"/>
    <property type="match status" value="1"/>
</dbReference>
<evidence type="ECO:0000256" key="1">
    <source>
        <dbReference type="ARBA" id="ARBA00004790"/>
    </source>
</evidence>
<dbReference type="Gene3D" id="3.40.50.620">
    <property type="entry name" value="HUPs"/>
    <property type="match status" value="1"/>
</dbReference>
<evidence type="ECO:0000259" key="6">
    <source>
        <dbReference type="Pfam" id="PF02540"/>
    </source>
</evidence>
<proteinExistence type="predicted"/>
<organism evidence="7">
    <name type="scientific">Menopon gallinae</name>
    <name type="common">poultry shaft louse</name>
    <dbReference type="NCBI Taxonomy" id="328185"/>
    <lineage>
        <taxon>Eukaryota</taxon>
        <taxon>Metazoa</taxon>
        <taxon>Ecdysozoa</taxon>
        <taxon>Arthropoda</taxon>
        <taxon>Hexapoda</taxon>
        <taxon>Insecta</taxon>
        <taxon>Pterygota</taxon>
        <taxon>Neoptera</taxon>
        <taxon>Paraneoptera</taxon>
        <taxon>Psocodea</taxon>
        <taxon>Troctomorpha</taxon>
        <taxon>Phthiraptera</taxon>
        <taxon>Amblycera</taxon>
        <taxon>Menoponidae</taxon>
        <taxon>Menopon</taxon>
    </lineage>
</organism>
<dbReference type="InterPro" id="IPR003694">
    <property type="entry name" value="NAD_synthase"/>
</dbReference>
<dbReference type="InterPro" id="IPR014729">
    <property type="entry name" value="Rossmann-like_a/b/a_fold"/>
</dbReference>
<reference evidence="7" key="1">
    <citation type="journal article" date="2024" name="Gigascience">
        <title>Chromosome-level genome of the poultry shaft louse Menopon gallinae provides insight into the host-switching and adaptive evolution of parasitic lice.</title>
        <authorList>
            <person name="Xu Y."/>
            <person name="Ma L."/>
            <person name="Liu S."/>
            <person name="Liang Y."/>
            <person name="Liu Q."/>
            <person name="He Z."/>
            <person name="Tian L."/>
            <person name="Duan Y."/>
            <person name="Cai W."/>
            <person name="Li H."/>
            <person name="Song F."/>
        </authorList>
    </citation>
    <scope>NUCLEOTIDE SEQUENCE</scope>
    <source>
        <strain evidence="7">Cailab_2023a</strain>
    </source>
</reference>
<dbReference type="PANTHER" id="PTHR23090">
    <property type="entry name" value="NH 3 /GLUTAMINE-DEPENDENT NAD + SYNTHETASE"/>
    <property type="match status" value="1"/>
</dbReference>
<keyword evidence="3" id="KW-0547">Nucleotide-binding</keyword>
<evidence type="ECO:0000256" key="5">
    <source>
        <dbReference type="ARBA" id="ARBA00023027"/>
    </source>
</evidence>
<comment type="caution">
    <text evidence="7">The sequence shown here is derived from an EMBL/GenBank/DDBJ whole genome shotgun (WGS) entry which is preliminary data.</text>
</comment>
<dbReference type="InterPro" id="IPR022310">
    <property type="entry name" value="NAD/GMP_synthase"/>
</dbReference>
<sequence length="229" mass="25197">MPSPYSSLSSVQDAQELATRLGIRTAIIPIDDLLKSFHQTLNTVFSTQGIVEENLQARLRGTILMAYSNAHPSLLLTTGNKSELAVGYCTLYGDMNGAFNPIGDVYKTDVFALCHYLNKQTSCFPENILTKAPSAELRANQKDEDSLPPYPILDALLKELIEGQSSYRLASEKTGQSYDLASHIARLVSQAEFKRFQSPPLLKVTALAFGSGRRMPLAACNFDLNCEKD</sequence>
<keyword evidence="4" id="KW-0067">ATP-binding</keyword>
<gene>
    <name evidence="7" type="ORF">PYX00_011928</name>
</gene>
<dbReference type="GO" id="GO:0009435">
    <property type="term" value="P:NAD+ biosynthetic process"/>
    <property type="evidence" value="ECO:0007669"/>
    <property type="project" value="InterPro"/>
</dbReference>
<dbReference type="GO" id="GO:0003952">
    <property type="term" value="F:NAD+ synthase (glutamine-hydrolyzing) activity"/>
    <property type="evidence" value="ECO:0007669"/>
    <property type="project" value="InterPro"/>
</dbReference>
<evidence type="ECO:0000313" key="7">
    <source>
        <dbReference type="EMBL" id="KAL0266210.1"/>
    </source>
</evidence>
<dbReference type="NCBIfam" id="TIGR00552">
    <property type="entry name" value="nadE"/>
    <property type="match status" value="1"/>
</dbReference>
<dbReference type="EMBL" id="JARGDH010000006">
    <property type="protein sequence ID" value="KAL0266210.1"/>
    <property type="molecule type" value="Genomic_DNA"/>
</dbReference>
<dbReference type="GO" id="GO:0005524">
    <property type="term" value="F:ATP binding"/>
    <property type="evidence" value="ECO:0007669"/>
    <property type="project" value="UniProtKB-KW"/>
</dbReference>
<evidence type="ECO:0000256" key="4">
    <source>
        <dbReference type="ARBA" id="ARBA00022840"/>
    </source>
</evidence>
<evidence type="ECO:0000256" key="3">
    <source>
        <dbReference type="ARBA" id="ARBA00022741"/>
    </source>
</evidence>
<protein>
    <recommendedName>
        <fullName evidence="6">NAD/GMP synthase domain-containing protein</fullName>
    </recommendedName>
</protein>
<comment type="pathway">
    <text evidence="1">Cofactor biosynthesis; NAD(+) biosynthesis.</text>
</comment>
<dbReference type="SUPFAM" id="SSF52402">
    <property type="entry name" value="Adenine nucleotide alpha hydrolases-like"/>
    <property type="match status" value="1"/>
</dbReference>
<dbReference type="PANTHER" id="PTHR23090:SF9">
    <property type="entry name" value="GLUTAMINE-DEPENDENT NAD(+) SYNTHETASE"/>
    <property type="match status" value="1"/>
</dbReference>
<accession>A0AAW2H8W5</accession>
<feature type="domain" description="NAD/GMP synthase" evidence="6">
    <location>
        <begin position="1"/>
        <end position="196"/>
    </location>
</feature>